<evidence type="ECO:0000313" key="1">
    <source>
        <dbReference type="EMBL" id="GFY78851.1"/>
    </source>
</evidence>
<dbReference type="Proteomes" id="UP000886998">
    <property type="component" value="Unassembled WGS sequence"/>
</dbReference>
<dbReference type="AlphaFoldDB" id="A0A8X6YTA8"/>
<name>A0A8X6YTA8_9ARAC</name>
<proteinExistence type="predicted"/>
<dbReference type="EMBL" id="BMAV01023246">
    <property type="protein sequence ID" value="GFY78851.1"/>
    <property type="molecule type" value="Genomic_DNA"/>
</dbReference>
<evidence type="ECO:0000313" key="2">
    <source>
        <dbReference type="Proteomes" id="UP000886998"/>
    </source>
</evidence>
<reference evidence="1" key="1">
    <citation type="submission" date="2020-08" db="EMBL/GenBank/DDBJ databases">
        <title>Multicomponent nature underlies the extraordinary mechanical properties of spider dragline silk.</title>
        <authorList>
            <person name="Kono N."/>
            <person name="Nakamura H."/>
            <person name="Mori M."/>
            <person name="Yoshida Y."/>
            <person name="Ohtoshi R."/>
            <person name="Malay A.D."/>
            <person name="Moran D.A.P."/>
            <person name="Tomita M."/>
            <person name="Numata K."/>
            <person name="Arakawa K."/>
        </authorList>
    </citation>
    <scope>NUCLEOTIDE SEQUENCE</scope>
</reference>
<comment type="caution">
    <text evidence="1">The sequence shown here is derived from an EMBL/GenBank/DDBJ whole genome shotgun (WGS) entry which is preliminary data.</text>
</comment>
<dbReference type="OrthoDB" id="7650824at2759"/>
<accession>A0A8X6YTA8</accession>
<gene>
    <name evidence="1" type="ORF">TNIN_185071</name>
</gene>
<protein>
    <submittedName>
        <fullName evidence="1">Uncharacterized protein</fullName>
    </submittedName>
</protein>
<sequence>MGWSRKKKDRLQYPCIPSAIQLVPHSADKPIPDPPMKVVSEKRGERYHQDIVAMEGVYQGRWDESRLPDNCWTLIRGYSDFDIQEVISKEIFTGNKLKNTTDF</sequence>
<keyword evidence="2" id="KW-1185">Reference proteome</keyword>
<organism evidence="1 2">
    <name type="scientific">Trichonephila inaurata madagascariensis</name>
    <dbReference type="NCBI Taxonomy" id="2747483"/>
    <lineage>
        <taxon>Eukaryota</taxon>
        <taxon>Metazoa</taxon>
        <taxon>Ecdysozoa</taxon>
        <taxon>Arthropoda</taxon>
        <taxon>Chelicerata</taxon>
        <taxon>Arachnida</taxon>
        <taxon>Araneae</taxon>
        <taxon>Araneomorphae</taxon>
        <taxon>Entelegynae</taxon>
        <taxon>Araneoidea</taxon>
        <taxon>Nephilidae</taxon>
        <taxon>Trichonephila</taxon>
        <taxon>Trichonephila inaurata</taxon>
    </lineage>
</organism>